<dbReference type="EC" id="5.4.2.7" evidence="4"/>
<keyword evidence="2" id="KW-0479">Metal-binding</keyword>
<dbReference type="PIRSF" id="PIRSF001491">
    <property type="entry name" value="Ppentomutase"/>
    <property type="match status" value="1"/>
</dbReference>
<accession>A0ABP9UK62</accession>
<dbReference type="Gene3D" id="3.30.70.1250">
    <property type="entry name" value="Phosphopentomutase"/>
    <property type="match status" value="1"/>
</dbReference>
<dbReference type="PANTHER" id="PTHR21110">
    <property type="entry name" value="PHOSPHOPENTOMUTASE"/>
    <property type="match status" value="1"/>
</dbReference>
<evidence type="ECO:0000259" key="5">
    <source>
        <dbReference type="Pfam" id="PF01676"/>
    </source>
</evidence>
<protein>
    <recommendedName>
        <fullName evidence="4">Phosphopentomutase</fullName>
        <ecNumber evidence="4">5.4.2.7</ecNumber>
    </recommendedName>
</protein>
<sequence length="378" mass="40915">MRVLCIVLDSVGCGHAPDAADFGDAGANTLGHLFERIPGLALPHLGSIGLYEVLRQADPQLSLPETPLLPNSHHARLTEISAGKDTTTGHWELMGAVIEKPFATFESFPDDLVAELENAGDCGFLGNEAASGTEIIARLGEEHVATGKPILYTSADSVLQLAAHEDPAIFGNDRLQQLCRDARAILDRCGIRIGRVISRPFVGTTRDDFKRTSNRHDYSLMPPATVLNQLKNAGIEVHGVGKISDIFAASGISSSHPTKSNADGMATIDRLWADQVEGLIFANLVDFDTLYGHRRDPEGYAGCLREFDAWLGGFLEKIDPEDVVLITADHGNDPYHAGTDHTREQVPLLTLNTPPLAENPTFAEVARLIEIFNLKSSI</sequence>
<dbReference type="EMBL" id="BAABRI010000004">
    <property type="protein sequence ID" value="GAA5481704.1"/>
    <property type="molecule type" value="Genomic_DNA"/>
</dbReference>
<evidence type="ECO:0000256" key="1">
    <source>
        <dbReference type="ARBA" id="ARBA00010373"/>
    </source>
</evidence>
<feature type="domain" description="Metalloenzyme" evidence="5">
    <location>
        <begin position="1"/>
        <end position="353"/>
    </location>
</feature>
<keyword evidence="3" id="KW-0464">Manganese</keyword>
<gene>
    <name evidence="6" type="primary">deoB</name>
    <name evidence="6" type="ORF">Hsar01_00915</name>
</gene>
<dbReference type="Proteomes" id="UP001476282">
    <property type="component" value="Unassembled WGS sequence"/>
</dbReference>
<reference evidence="6 7" key="1">
    <citation type="submission" date="2024-02" db="EMBL/GenBank/DDBJ databases">
        <title>Haloferula sargassicola NBRC 104335.</title>
        <authorList>
            <person name="Ichikawa N."/>
            <person name="Katano-Makiyama Y."/>
            <person name="Hidaka K."/>
        </authorList>
    </citation>
    <scope>NUCLEOTIDE SEQUENCE [LARGE SCALE GENOMIC DNA]</scope>
    <source>
        <strain evidence="6 7">NBRC 104335</strain>
    </source>
</reference>
<dbReference type="RefSeq" id="WP_353565854.1">
    <property type="nucleotide sequence ID" value="NZ_BAABRI010000004.1"/>
</dbReference>
<dbReference type="InterPro" id="IPR017850">
    <property type="entry name" value="Alkaline_phosphatase_core_sf"/>
</dbReference>
<keyword evidence="7" id="KW-1185">Reference proteome</keyword>
<evidence type="ECO:0000313" key="6">
    <source>
        <dbReference type="EMBL" id="GAA5481704.1"/>
    </source>
</evidence>
<dbReference type="SUPFAM" id="SSF143856">
    <property type="entry name" value="DeoB insert domain-like"/>
    <property type="match status" value="1"/>
</dbReference>
<dbReference type="NCBIfam" id="NF003766">
    <property type="entry name" value="PRK05362.1"/>
    <property type="match status" value="1"/>
</dbReference>
<dbReference type="InterPro" id="IPR024052">
    <property type="entry name" value="Phosphopentomutase_DeoB_cap_sf"/>
</dbReference>
<comment type="caution">
    <text evidence="6">The sequence shown here is derived from an EMBL/GenBank/DDBJ whole genome shotgun (WGS) entry which is preliminary data.</text>
</comment>
<dbReference type="InterPro" id="IPR010045">
    <property type="entry name" value="DeoB"/>
</dbReference>
<evidence type="ECO:0000256" key="3">
    <source>
        <dbReference type="ARBA" id="ARBA00023211"/>
    </source>
</evidence>
<dbReference type="SUPFAM" id="SSF53649">
    <property type="entry name" value="Alkaline phosphatase-like"/>
    <property type="match status" value="1"/>
</dbReference>
<name>A0ABP9UK62_9BACT</name>
<dbReference type="Pfam" id="PF01676">
    <property type="entry name" value="Metalloenzyme"/>
    <property type="match status" value="1"/>
</dbReference>
<dbReference type="Gene3D" id="3.40.720.10">
    <property type="entry name" value="Alkaline Phosphatase, subunit A"/>
    <property type="match status" value="1"/>
</dbReference>
<dbReference type="CDD" id="cd16009">
    <property type="entry name" value="PPM"/>
    <property type="match status" value="1"/>
</dbReference>
<evidence type="ECO:0000256" key="4">
    <source>
        <dbReference type="NCBIfam" id="TIGR01696"/>
    </source>
</evidence>
<dbReference type="NCBIfam" id="TIGR01696">
    <property type="entry name" value="deoB"/>
    <property type="match status" value="1"/>
</dbReference>
<dbReference type="InterPro" id="IPR006124">
    <property type="entry name" value="Metalloenzyme"/>
</dbReference>
<evidence type="ECO:0000313" key="7">
    <source>
        <dbReference type="Proteomes" id="UP001476282"/>
    </source>
</evidence>
<organism evidence="6 7">
    <name type="scientific">Haloferula sargassicola</name>
    <dbReference type="NCBI Taxonomy" id="490096"/>
    <lineage>
        <taxon>Bacteria</taxon>
        <taxon>Pseudomonadati</taxon>
        <taxon>Verrucomicrobiota</taxon>
        <taxon>Verrucomicrobiia</taxon>
        <taxon>Verrucomicrobiales</taxon>
        <taxon>Verrucomicrobiaceae</taxon>
        <taxon>Haloferula</taxon>
    </lineage>
</organism>
<evidence type="ECO:0000256" key="2">
    <source>
        <dbReference type="ARBA" id="ARBA00022723"/>
    </source>
</evidence>
<dbReference type="PANTHER" id="PTHR21110:SF0">
    <property type="entry name" value="PHOSPHOPENTOMUTASE"/>
    <property type="match status" value="1"/>
</dbReference>
<comment type="similarity">
    <text evidence="1">Belongs to the phosphopentomutase family.</text>
</comment>
<proteinExistence type="inferred from homology"/>